<evidence type="ECO:0000259" key="11">
    <source>
        <dbReference type="PROSITE" id="PS50240"/>
    </source>
</evidence>
<comment type="similarity">
    <text evidence="9">Belongs to the peptidase S1 family. CLIP subfamily.</text>
</comment>
<reference evidence="12" key="1">
    <citation type="submission" date="2023-11" db="EMBL/GenBank/DDBJ databases">
        <title>Genome assemblies of two species of porcelain crab, Petrolisthes cinctipes and Petrolisthes manimaculis (Anomura: Porcellanidae).</title>
        <authorList>
            <person name="Angst P."/>
        </authorList>
    </citation>
    <scope>NUCLEOTIDE SEQUENCE</scope>
    <source>
        <strain evidence="12">PB745_02</strain>
        <tissue evidence="12">Gill</tissue>
    </source>
</reference>
<keyword evidence="2" id="KW-0964">Secreted</keyword>
<dbReference type="PRINTS" id="PR00722">
    <property type="entry name" value="CHYMOTRYPSIN"/>
</dbReference>
<dbReference type="PROSITE" id="PS50240">
    <property type="entry name" value="TRYPSIN_DOM"/>
    <property type="match status" value="1"/>
</dbReference>
<proteinExistence type="inferred from homology"/>
<protein>
    <recommendedName>
        <fullName evidence="11">Peptidase S1 domain-containing protein</fullName>
    </recommendedName>
</protein>
<name>A0AAE1Q8J9_9EUCA</name>
<evidence type="ECO:0000256" key="9">
    <source>
        <dbReference type="ARBA" id="ARBA00024195"/>
    </source>
</evidence>
<dbReference type="EMBL" id="JAWZYT010000559">
    <property type="protein sequence ID" value="KAK4321779.1"/>
    <property type="molecule type" value="Genomic_DNA"/>
</dbReference>
<dbReference type="SMART" id="SM00020">
    <property type="entry name" value="Tryp_SPc"/>
    <property type="match status" value="1"/>
</dbReference>
<dbReference type="Gene3D" id="2.40.10.10">
    <property type="entry name" value="Trypsin-like serine proteases"/>
    <property type="match status" value="2"/>
</dbReference>
<keyword evidence="8" id="KW-0325">Glycoprotein</keyword>
<evidence type="ECO:0000256" key="2">
    <source>
        <dbReference type="ARBA" id="ARBA00022525"/>
    </source>
</evidence>
<evidence type="ECO:0000313" key="13">
    <source>
        <dbReference type="Proteomes" id="UP001292094"/>
    </source>
</evidence>
<dbReference type="InterPro" id="IPR001254">
    <property type="entry name" value="Trypsin_dom"/>
</dbReference>
<dbReference type="Proteomes" id="UP001292094">
    <property type="component" value="Unassembled WGS sequence"/>
</dbReference>
<evidence type="ECO:0000256" key="1">
    <source>
        <dbReference type="ARBA" id="ARBA00004613"/>
    </source>
</evidence>
<evidence type="ECO:0000313" key="12">
    <source>
        <dbReference type="EMBL" id="KAK4321779.1"/>
    </source>
</evidence>
<keyword evidence="3" id="KW-0645">Protease</keyword>
<dbReference type="FunFam" id="2.40.10.10:FF:000028">
    <property type="entry name" value="Serine protease easter"/>
    <property type="match status" value="1"/>
</dbReference>
<evidence type="ECO:0000256" key="3">
    <source>
        <dbReference type="ARBA" id="ARBA00022670"/>
    </source>
</evidence>
<dbReference type="Pfam" id="PF00089">
    <property type="entry name" value="Trypsin"/>
    <property type="match status" value="2"/>
</dbReference>
<dbReference type="SUPFAM" id="SSF50494">
    <property type="entry name" value="Trypsin-like serine proteases"/>
    <property type="match status" value="1"/>
</dbReference>
<feature type="compositionally biased region" description="Basic residues" evidence="10">
    <location>
        <begin position="16"/>
        <end position="25"/>
    </location>
</feature>
<feature type="domain" description="Peptidase S1" evidence="11">
    <location>
        <begin position="107"/>
        <end position="330"/>
    </location>
</feature>
<dbReference type="InterPro" id="IPR009003">
    <property type="entry name" value="Peptidase_S1_PA"/>
</dbReference>
<feature type="compositionally biased region" description="Basic and acidic residues" evidence="10">
    <location>
        <begin position="26"/>
        <end position="35"/>
    </location>
</feature>
<evidence type="ECO:0000256" key="10">
    <source>
        <dbReference type="SAM" id="MobiDB-lite"/>
    </source>
</evidence>
<feature type="region of interest" description="Disordered" evidence="10">
    <location>
        <begin position="1"/>
        <end position="57"/>
    </location>
</feature>
<comment type="caution">
    <text evidence="12">The sequence shown here is derived from an EMBL/GenBank/DDBJ whole genome shotgun (WGS) entry which is preliminary data.</text>
</comment>
<dbReference type="InterPro" id="IPR001314">
    <property type="entry name" value="Peptidase_S1A"/>
</dbReference>
<dbReference type="PANTHER" id="PTHR24264">
    <property type="entry name" value="TRYPSIN-RELATED"/>
    <property type="match status" value="1"/>
</dbReference>
<keyword evidence="4" id="KW-0732">Signal</keyword>
<evidence type="ECO:0000256" key="8">
    <source>
        <dbReference type="ARBA" id="ARBA00023180"/>
    </source>
</evidence>
<dbReference type="InterPro" id="IPR050127">
    <property type="entry name" value="Serine_Proteases_S1"/>
</dbReference>
<keyword evidence="7" id="KW-1015">Disulfide bond</keyword>
<sequence length="331" mass="36184">MTLFQMPPSEQWSRQCRSRKRKRTSKKESRKRDSSYPRVQPPAHQGGPTSVSSDGCGSSLEGLPYIHKGSPEIWATMSREASLKTPPYMANTQMDVPSGGDPDDHFIMHGIISEYPWNHMHNISSHTPLPNHTRTDPFWACGGTLITEQYVDTAAHCVHQTYTHGATLEVVRLGEYDLSSVEDCSGHGLEISLGHGSRVTCAAPTQDFTPEQVILHPDFDTWTQLSDDIALIRLNKKATLNGYVNPLCLPPAGAVVEALLGGREAEICFGGLAQDSCKGDSGGPLVLKESNPLLIGIVSRGLDRRCGLVGIPAVYTHVAAYRTWITQNIKA</sequence>
<dbReference type="PANTHER" id="PTHR24264:SF65">
    <property type="entry name" value="SRCR DOMAIN-CONTAINING PROTEIN"/>
    <property type="match status" value="1"/>
</dbReference>
<keyword evidence="13" id="KW-1185">Reference proteome</keyword>
<evidence type="ECO:0000256" key="5">
    <source>
        <dbReference type="ARBA" id="ARBA00022801"/>
    </source>
</evidence>
<dbReference type="AlphaFoldDB" id="A0AAE1Q8J9"/>
<dbReference type="GO" id="GO:0005615">
    <property type="term" value="C:extracellular space"/>
    <property type="evidence" value="ECO:0007669"/>
    <property type="project" value="TreeGrafter"/>
</dbReference>
<dbReference type="GO" id="GO:0004252">
    <property type="term" value="F:serine-type endopeptidase activity"/>
    <property type="evidence" value="ECO:0007669"/>
    <property type="project" value="InterPro"/>
</dbReference>
<gene>
    <name evidence="12" type="ORF">Pmani_007407</name>
</gene>
<evidence type="ECO:0000256" key="4">
    <source>
        <dbReference type="ARBA" id="ARBA00022729"/>
    </source>
</evidence>
<accession>A0AAE1Q8J9</accession>
<keyword evidence="6" id="KW-0720">Serine protease</keyword>
<comment type="subcellular location">
    <subcellularLocation>
        <location evidence="1">Secreted</location>
    </subcellularLocation>
</comment>
<dbReference type="GO" id="GO:0006508">
    <property type="term" value="P:proteolysis"/>
    <property type="evidence" value="ECO:0007669"/>
    <property type="project" value="UniProtKB-KW"/>
</dbReference>
<dbReference type="InterPro" id="IPR043504">
    <property type="entry name" value="Peptidase_S1_PA_chymotrypsin"/>
</dbReference>
<dbReference type="PROSITE" id="PS00135">
    <property type="entry name" value="TRYPSIN_SER"/>
    <property type="match status" value="1"/>
</dbReference>
<dbReference type="CDD" id="cd00190">
    <property type="entry name" value="Tryp_SPc"/>
    <property type="match status" value="1"/>
</dbReference>
<keyword evidence="5" id="KW-0378">Hydrolase</keyword>
<feature type="compositionally biased region" description="Polar residues" evidence="10">
    <location>
        <begin position="47"/>
        <end position="56"/>
    </location>
</feature>
<organism evidence="12 13">
    <name type="scientific">Petrolisthes manimaculis</name>
    <dbReference type="NCBI Taxonomy" id="1843537"/>
    <lineage>
        <taxon>Eukaryota</taxon>
        <taxon>Metazoa</taxon>
        <taxon>Ecdysozoa</taxon>
        <taxon>Arthropoda</taxon>
        <taxon>Crustacea</taxon>
        <taxon>Multicrustacea</taxon>
        <taxon>Malacostraca</taxon>
        <taxon>Eumalacostraca</taxon>
        <taxon>Eucarida</taxon>
        <taxon>Decapoda</taxon>
        <taxon>Pleocyemata</taxon>
        <taxon>Anomura</taxon>
        <taxon>Galatheoidea</taxon>
        <taxon>Porcellanidae</taxon>
        <taxon>Petrolisthes</taxon>
    </lineage>
</organism>
<dbReference type="InterPro" id="IPR033116">
    <property type="entry name" value="TRYPSIN_SER"/>
</dbReference>
<evidence type="ECO:0000256" key="7">
    <source>
        <dbReference type="ARBA" id="ARBA00023157"/>
    </source>
</evidence>
<evidence type="ECO:0000256" key="6">
    <source>
        <dbReference type="ARBA" id="ARBA00022825"/>
    </source>
</evidence>